<evidence type="ECO:0000313" key="2">
    <source>
        <dbReference type="EnsemblPlants" id="MELO3C027212.2.1"/>
    </source>
</evidence>
<name>A0A9I9E0J9_CUCME</name>
<dbReference type="Gramene" id="MELO3C027212.2.1">
    <property type="protein sequence ID" value="MELO3C027212.2.1"/>
    <property type="gene ID" value="MELO3C027212.2"/>
</dbReference>
<accession>A0A9I9E0J9</accession>
<sequence>MHRHCVQKTYSTLPQPRLHHSRSRTGSTSAPPRTAEAASDLLAPRPKLQTFLLHHGRLRTADGMVEESVMVAGDSIKLPSYVSSSYFLYFQGNWSSWHEWNEPRRGRLVPNLYRYMQPWENEFMDSQWVWAEYALKRQEAQARKN</sequence>
<dbReference type="EnsemblPlants" id="MELO3C027212.2.1">
    <property type="protein sequence ID" value="MELO3C027212.2.1"/>
    <property type="gene ID" value="MELO3C027212.2"/>
</dbReference>
<dbReference type="AlphaFoldDB" id="A0A9I9E0J9"/>
<proteinExistence type="predicted"/>
<feature type="region of interest" description="Disordered" evidence="1">
    <location>
        <begin position="1"/>
        <end position="40"/>
    </location>
</feature>
<reference evidence="2" key="1">
    <citation type="submission" date="2023-03" db="UniProtKB">
        <authorList>
            <consortium name="EnsemblPlants"/>
        </authorList>
    </citation>
    <scope>IDENTIFICATION</scope>
</reference>
<evidence type="ECO:0000256" key="1">
    <source>
        <dbReference type="SAM" id="MobiDB-lite"/>
    </source>
</evidence>
<protein>
    <submittedName>
        <fullName evidence="2">Uncharacterized protein</fullName>
    </submittedName>
</protein>
<organism evidence="2">
    <name type="scientific">Cucumis melo</name>
    <name type="common">Muskmelon</name>
    <dbReference type="NCBI Taxonomy" id="3656"/>
    <lineage>
        <taxon>Eukaryota</taxon>
        <taxon>Viridiplantae</taxon>
        <taxon>Streptophyta</taxon>
        <taxon>Embryophyta</taxon>
        <taxon>Tracheophyta</taxon>
        <taxon>Spermatophyta</taxon>
        <taxon>Magnoliopsida</taxon>
        <taxon>eudicotyledons</taxon>
        <taxon>Gunneridae</taxon>
        <taxon>Pentapetalae</taxon>
        <taxon>rosids</taxon>
        <taxon>fabids</taxon>
        <taxon>Cucurbitales</taxon>
        <taxon>Cucurbitaceae</taxon>
        <taxon>Benincaseae</taxon>
        <taxon>Cucumis</taxon>
    </lineage>
</organism>